<reference evidence="1" key="1">
    <citation type="submission" date="2018-02" db="EMBL/GenBank/DDBJ databases">
        <title>Rhizophora mucronata_Transcriptome.</title>
        <authorList>
            <person name="Meera S.P."/>
            <person name="Sreeshan A."/>
            <person name="Augustine A."/>
        </authorList>
    </citation>
    <scope>NUCLEOTIDE SEQUENCE</scope>
    <source>
        <tissue evidence="1">Leaf</tissue>
    </source>
</reference>
<accession>A0A2P2P6A1</accession>
<sequence>MCSAKSHSSFKIYSGAQIAI</sequence>
<evidence type="ECO:0000313" key="1">
    <source>
        <dbReference type="EMBL" id="MBX50183.1"/>
    </source>
</evidence>
<dbReference type="AlphaFoldDB" id="A0A2P2P6A1"/>
<proteinExistence type="predicted"/>
<protein>
    <submittedName>
        <fullName evidence="1">Uncharacterized protein</fullName>
    </submittedName>
</protein>
<name>A0A2P2P6A1_RHIMU</name>
<organism evidence="1">
    <name type="scientific">Rhizophora mucronata</name>
    <name type="common">Asiatic mangrove</name>
    <dbReference type="NCBI Taxonomy" id="61149"/>
    <lineage>
        <taxon>Eukaryota</taxon>
        <taxon>Viridiplantae</taxon>
        <taxon>Streptophyta</taxon>
        <taxon>Embryophyta</taxon>
        <taxon>Tracheophyta</taxon>
        <taxon>Spermatophyta</taxon>
        <taxon>Magnoliopsida</taxon>
        <taxon>eudicotyledons</taxon>
        <taxon>Gunneridae</taxon>
        <taxon>Pentapetalae</taxon>
        <taxon>rosids</taxon>
        <taxon>fabids</taxon>
        <taxon>Malpighiales</taxon>
        <taxon>Rhizophoraceae</taxon>
        <taxon>Rhizophora</taxon>
    </lineage>
</organism>
<dbReference type="EMBL" id="GGEC01069699">
    <property type="protein sequence ID" value="MBX50183.1"/>
    <property type="molecule type" value="Transcribed_RNA"/>
</dbReference>